<evidence type="ECO:0000313" key="3">
    <source>
        <dbReference type="Proteomes" id="UP000282087"/>
    </source>
</evidence>
<keyword evidence="3" id="KW-1185">Reference proteome</keyword>
<dbReference type="VEuPathDB" id="FungiDB:DD237_007329"/>
<evidence type="ECO:0000256" key="1">
    <source>
        <dbReference type="SAM" id="Coils"/>
    </source>
</evidence>
<sequence length="335" mass="37981">MKSASITRGDDENKQKKNIQDLMERVQQFQEKQQQLIDADGNEEALMERMQELALLDQAGKLTLESLTAEERKTFLREVADGRLGKLVGLWTPWWFMSERKYCSETTARRRQLILEEIEDDGYENEELIMMEPAVLYPVGLFTNSEAQNMPDGIIALLPGGRLPSPCLRFNLIEVLFAYTLVLRAFNGDYGQDVAEAALMLLDLCQVLSLDARYGSVEHVCVTCLEKRSSDGPAANALAIQDTQQLLRSDVFLLDALSDTHALLKKYAQELARSGETDKQARKEKKAAMKKLTVVQKKLEFYKTWAYRTPIDEFRALAAEIEAYVNDKKLLGVKG</sequence>
<dbReference type="InterPro" id="IPR039646">
    <property type="entry name" value="ZNHIT2"/>
</dbReference>
<reference evidence="2 3" key="1">
    <citation type="submission" date="2018-06" db="EMBL/GenBank/DDBJ databases">
        <title>Comparative genomics of downy mildews reveals potential adaptations to biotrophy.</title>
        <authorList>
            <person name="Fletcher K."/>
            <person name="Klosterman S.J."/>
            <person name="Derevnina L."/>
            <person name="Martin F."/>
            <person name="Koike S."/>
            <person name="Reyes Chin-Wo S."/>
            <person name="Mou B."/>
            <person name="Michelmore R."/>
        </authorList>
    </citation>
    <scope>NUCLEOTIDE SEQUENCE [LARGE SCALE GENOMIC DNA]</scope>
    <source>
        <strain evidence="2 3">R14</strain>
    </source>
</reference>
<feature type="coiled-coil region" evidence="1">
    <location>
        <begin position="12"/>
        <end position="39"/>
    </location>
</feature>
<dbReference type="Proteomes" id="UP000282087">
    <property type="component" value="Unassembled WGS sequence"/>
</dbReference>
<protein>
    <submittedName>
        <fullName evidence="2">Uncharacterized protein</fullName>
    </submittedName>
</protein>
<keyword evidence="1" id="KW-0175">Coiled coil</keyword>
<gene>
    <name evidence="2" type="ORF">DD238_002574</name>
</gene>
<dbReference type="PANTHER" id="PTHR15555">
    <property type="entry name" value="ZINC FINGER HIT DOMAIN CONTAINING PROTEIN 2 PROTEIN FON -RELATED"/>
    <property type="match status" value="1"/>
</dbReference>
<comment type="caution">
    <text evidence="2">The sequence shown here is derived from an EMBL/GenBank/DDBJ whole genome shotgun (WGS) entry which is preliminary data.</text>
</comment>
<evidence type="ECO:0000313" key="2">
    <source>
        <dbReference type="EMBL" id="RMX66652.1"/>
    </source>
</evidence>
<dbReference type="STRING" id="542832.A0A3M6VK14"/>
<dbReference type="AlphaFoldDB" id="A0A3M6VK14"/>
<dbReference type="PANTHER" id="PTHR15555:SF0">
    <property type="entry name" value="ZINC FINGER HIT DOMAIN-CONTAINING PROTEIN 2"/>
    <property type="match status" value="1"/>
</dbReference>
<proteinExistence type="predicted"/>
<dbReference type="EMBL" id="QLLG01000194">
    <property type="protein sequence ID" value="RMX66652.1"/>
    <property type="molecule type" value="Genomic_DNA"/>
</dbReference>
<accession>A0A3M6VK14</accession>
<organism evidence="2 3">
    <name type="scientific">Peronospora effusa</name>
    <dbReference type="NCBI Taxonomy" id="542832"/>
    <lineage>
        <taxon>Eukaryota</taxon>
        <taxon>Sar</taxon>
        <taxon>Stramenopiles</taxon>
        <taxon>Oomycota</taxon>
        <taxon>Peronosporomycetes</taxon>
        <taxon>Peronosporales</taxon>
        <taxon>Peronosporaceae</taxon>
        <taxon>Peronospora</taxon>
    </lineage>
</organism>
<name>A0A3M6VK14_9STRA</name>